<keyword evidence="1" id="KW-0812">Transmembrane</keyword>
<gene>
    <name evidence="2" type="ORF">N47_H24980</name>
</gene>
<proteinExistence type="predicted"/>
<name>E1YAT2_9BACT</name>
<evidence type="ECO:0000313" key="2">
    <source>
        <dbReference type="EMBL" id="CBX27676.1"/>
    </source>
</evidence>
<feature type="transmembrane region" description="Helical" evidence="1">
    <location>
        <begin position="49"/>
        <end position="67"/>
    </location>
</feature>
<dbReference type="EMBL" id="FR695866">
    <property type="protein sequence ID" value="CBX27676.1"/>
    <property type="molecule type" value="Genomic_DNA"/>
</dbReference>
<keyword evidence="1" id="KW-0472">Membrane</keyword>
<protein>
    <submittedName>
        <fullName evidence="2">Uncharacterized protein</fullName>
    </submittedName>
</protein>
<evidence type="ECO:0000256" key="1">
    <source>
        <dbReference type="SAM" id="Phobius"/>
    </source>
</evidence>
<dbReference type="AlphaFoldDB" id="E1YAT2"/>
<reference evidence="2" key="1">
    <citation type="journal article" date="2011" name="Environ. Microbiol.">
        <title>Genomic insights into the metabolic potential of the polycyclic aromatic hydrocarbon degrading sulfate-reducing Deltaproteobacterium N47.</title>
        <authorList>
            <person name="Bergmann F."/>
            <person name="Selesi D."/>
            <person name="Weinmaier T."/>
            <person name="Tischler P."/>
            <person name="Rattei T."/>
            <person name="Meckenstock R.U."/>
        </authorList>
    </citation>
    <scope>NUCLEOTIDE SEQUENCE</scope>
</reference>
<organism evidence="2">
    <name type="scientific">uncultured Desulfobacterium sp</name>
    <dbReference type="NCBI Taxonomy" id="201089"/>
    <lineage>
        <taxon>Bacteria</taxon>
        <taxon>Pseudomonadati</taxon>
        <taxon>Thermodesulfobacteriota</taxon>
        <taxon>Desulfobacteria</taxon>
        <taxon>Desulfobacterales</taxon>
        <taxon>Desulfobacteriaceae</taxon>
        <taxon>Desulfobacterium</taxon>
        <taxon>environmental samples</taxon>
    </lineage>
</organism>
<keyword evidence="1" id="KW-1133">Transmembrane helix</keyword>
<accession>E1YAT2</accession>
<sequence length="103" mass="12365">MYSCFGWVGCRLTDRKRFNIFRSKIFLRIYRLGYNFLVGGIFYLNYLIIQIYCNYRLILLLFCLFFFLKLTDKYGQAIFIRRCVAILAAKVQIVTQPFFISPL</sequence>
<feature type="transmembrane region" description="Helical" evidence="1">
    <location>
        <begin position="25"/>
        <end position="43"/>
    </location>
</feature>